<protein>
    <submittedName>
        <fullName evidence="2">Small multi-drug export protein</fullName>
    </submittedName>
</protein>
<gene>
    <name evidence="2" type="ORF">ACFQ03_24215</name>
</gene>
<reference evidence="3" key="1">
    <citation type="journal article" date="2019" name="Int. J. Syst. Evol. Microbiol.">
        <title>The Global Catalogue of Microorganisms (GCM) 10K type strain sequencing project: providing services to taxonomists for standard genome sequencing and annotation.</title>
        <authorList>
            <consortium name="The Broad Institute Genomics Platform"/>
            <consortium name="The Broad Institute Genome Sequencing Center for Infectious Disease"/>
            <person name="Wu L."/>
            <person name="Ma J."/>
        </authorList>
    </citation>
    <scope>NUCLEOTIDE SEQUENCE [LARGE SCALE GENOMIC DNA]</scope>
    <source>
        <strain evidence="3">CCUG 57263</strain>
    </source>
</reference>
<organism evidence="2 3">
    <name type="scientific">Paenibacillus residui</name>
    <dbReference type="NCBI Taxonomy" id="629724"/>
    <lineage>
        <taxon>Bacteria</taxon>
        <taxon>Bacillati</taxon>
        <taxon>Bacillota</taxon>
        <taxon>Bacilli</taxon>
        <taxon>Bacillales</taxon>
        <taxon>Paenibacillaceae</taxon>
        <taxon>Paenibacillus</taxon>
    </lineage>
</organism>
<keyword evidence="1" id="KW-0472">Membrane</keyword>
<comment type="caution">
    <text evidence="2">The sequence shown here is derived from an EMBL/GenBank/DDBJ whole genome shotgun (WGS) entry which is preliminary data.</text>
</comment>
<feature type="transmembrane region" description="Helical" evidence="1">
    <location>
        <begin position="12"/>
        <end position="38"/>
    </location>
</feature>
<proteinExistence type="predicted"/>
<keyword evidence="1" id="KW-1133">Transmembrane helix</keyword>
<evidence type="ECO:0000313" key="2">
    <source>
        <dbReference type="EMBL" id="MFD0872230.1"/>
    </source>
</evidence>
<feature type="transmembrane region" description="Helical" evidence="1">
    <location>
        <begin position="44"/>
        <end position="65"/>
    </location>
</feature>
<keyword evidence="3" id="KW-1185">Reference proteome</keyword>
<feature type="transmembrane region" description="Helical" evidence="1">
    <location>
        <begin position="131"/>
        <end position="157"/>
    </location>
</feature>
<sequence>MGIDWFNRVNETWGYVLVFLLAAAPWLEVFLVVPLGILAGLSPVPVALLGFAGNFIPIALIAIWFKKWTEWRAKRKGMTEEEQMNSRKRSRAKKVWDRYGMPGLALLAPAIVGTDIAAILALSFGSPRKSVLIWMTASLAIWTILLAYGTVYGLSFVEYFRR</sequence>
<keyword evidence="1" id="KW-0812">Transmembrane</keyword>
<dbReference type="RefSeq" id="WP_379291536.1">
    <property type="nucleotide sequence ID" value="NZ_JBHTIU010000104.1"/>
</dbReference>
<feature type="transmembrane region" description="Helical" evidence="1">
    <location>
        <begin position="99"/>
        <end position="125"/>
    </location>
</feature>
<dbReference type="Proteomes" id="UP001597120">
    <property type="component" value="Unassembled WGS sequence"/>
</dbReference>
<evidence type="ECO:0000313" key="3">
    <source>
        <dbReference type="Proteomes" id="UP001597120"/>
    </source>
</evidence>
<accession>A0ABW3DG50</accession>
<dbReference type="InterPro" id="IPR009577">
    <property type="entry name" value="Sm_multidrug_ex"/>
</dbReference>
<dbReference type="EMBL" id="JBHTIU010000104">
    <property type="protein sequence ID" value="MFD0872230.1"/>
    <property type="molecule type" value="Genomic_DNA"/>
</dbReference>
<evidence type="ECO:0000256" key="1">
    <source>
        <dbReference type="SAM" id="Phobius"/>
    </source>
</evidence>
<dbReference type="Pfam" id="PF06695">
    <property type="entry name" value="Sm_multidrug_ex"/>
    <property type="match status" value="1"/>
</dbReference>
<name>A0ABW3DG50_9BACL</name>